<protein>
    <recommendedName>
        <fullName evidence="5">5-formyltetrahydrofolate cyclo-ligase</fullName>
        <ecNumber evidence="5">6.3.3.2</ecNumber>
    </recommendedName>
</protein>
<evidence type="ECO:0000313" key="7">
    <source>
        <dbReference type="Proteomes" id="UP000184139"/>
    </source>
</evidence>
<gene>
    <name evidence="6" type="ORF">SAMN02745124_00794</name>
</gene>
<evidence type="ECO:0000256" key="3">
    <source>
        <dbReference type="ARBA" id="ARBA00022840"/>
    </source>
</evidence>
<keyword evidence="5" id="KW-0479">Metal-binding</keyword>
<dbReference type="InterPro" id="IPR037171">
    <property type="entry name" value="NagB/RpiA_transferase-like"/>
</dbReference>
<dbReference type="NCBIfam" id="TIGR02727">
    <property type="entry name" value="MTHFS_bact"/>
    <property type="match status" value="1"/>
</dbReference>
<dbReference type="PANTHER" id="PTHR23407">
    <property type="entry name" value="ATPASE INHIBITOR/5-FORMYLTETRAHYDROFOLATE CYCLO-LIGASE"/>
    <property type="match status" value="1"/>
</dbReference>
<dbReference type="PIRSF" id="PIRSF006806">
    <property type="entry name" value="FTHF_cligase"/>
    <property type="match status" value="1"/>
</dbReference>
<comment type="cofactor">
    <cofactor evidence="5">
        <name>Mg(2+)</name>
        <dbReference type="ChEBI" id="CHEBI:18420"/>
    </cofactor>
</comment>
<dbReference type="STRING" id="1121409.SAMN02745124_00794"/>
<comment type="similarity">
    <text evidence="1 5">Belongs to the 5-formyltetrahydrofolate cyclo-ligase family.</text>
</comment>
<dbReference type="InterPro" id="IPR002698">
    <property type="entry name" value="FTHF_cligase"/>
</dbReference>
<proteinExistence type="inferred from homology"/>
<dbReference type="GO" id="GO:0009396">
    <property type="term" value="P:folic acid-containing compound biosynthetic process"/>
    <property type="evidence" value="ECO:0007669"/>
    <property type="project" value="TreeGrafter"/>
</dbReference>
<dbReference type="Gene3D" id="3.40.50.10420">
    <property type="entry name" value="NagB/RpiA/CoA transferase-like"/>
    <property type="match status" value="1"/>
</dbReference>
<dbReference type="PANTHER" id="PTHR23407:SF1">
    <property type="entry name" value="5-FORMYLTETRAHYDROFOLATE CYCLO-LIGASE"/>
    <property type="match status" value="1"/>
</dbReference>
<dbReference type="Proteomes" id="UP000184139">
    <property type="component" value="Unassembled WGS sequence"/>
</dbReference>
<name>A0A1M5TM00_9BACT</name>
<evidence type="ECO:0000256" key="5">
    <source>
        <dbReference type="RuleBase" id="RU361279"/>
    </source>
</evidence>
<accession>A0A1M5TM00</accession>
<dbReference type="EC" id="6.3.3.2" evidence="5"/>
<reference evidence="6 7" key="1">
    <citation type="submission" date="2016-11" db="EMBL/GenBank/DDBJ databases">
        <authorList>
            <person name="Jaros S."/>
            <person name="Januszkiewicz K."/>
            <person name="Wedrychowicz H."/>
        </authorList>
    </citation>
    <scope>NUCLEOTIDE SEQUENCE [LARGE SCALE GENOMIC DNA]</scope>
    <source>
        <strain evidence="6 7">DSM 9705</strain>
    </source>
</reference>
<dbReference type="InterPro" id="IPR024185">
    <property type="entry name" value="FTHF_cligase-like_sf"/>
</dbReference>
<evidence type="ECO:0000313" key="6">
    <source>
        <dbReference type="EMBL" id="SHH51670.1"/>
    </source>
</evidence>
<dbReference type="GO" id="GO:0035999">
    <property type="term" value="P:tetrahydrofolate interconversion"/>
    <property type="evidence" value="ECO:0007669"/>
    <property type="project" value="TreeGrafter"/>
</dbReference>
<dbReference type="GO" id="GO:0030272">
    <property type="term" value="F:5-formyltetrahydrofolate cyclo-ligase activity"/>
    <property type="evidence" value="ECO:0007669"/>
    <property type="project" value="UniProtKB-EC"/>
</dbReference>
<comment type="catalytic activity">
    <reaction evidence="5">
        <text>(6S)-5-formyl-5,6,7,8-tetrahydrofolate + ATP = (6R)-5,10-methenyltetrahydrofolate + ADP + phosphate</text>
        <dbReference type="Rhea" id="RHEA:10488"/>
        <dbReference type="ChEBI" id="CHEBI:30616"/>
        <dbReference type="ChEBI" id="CHEBI:43474"/>
        <dbReference type="ChEBI" id="CHEBI:57455"/>
        <dbReference type="ChEBI" id="CHEBI:57457"/>
        <dbReference type="ChEBI" id="CHEBI:456216"/>
        <dbReference type="EC" id="6.3.3.2"/>
    </reaction>
</comment>
<dbReference type="OrthoDB" id="9801938at2"/>
<keyword evidence="7" id="KW-1185">Reference proteome</keyword>
<sequence>MNDAQHTRKAILAARDHLNSEEISANSEAIRQRLLASDEITDAATICSYVSFRSEVHTLPLIESLLARGKRVVVPLTRVSERRLDLVAIDDPANDLAPGYCNIPEPREALLPRHLVDPQDLDLIILPGSVFDLRGGRFGYGGGYYDRLLAQVPGAGRIALAYELQVVDRLPLAEHDELLDRIVTEKRIINGNRHR</sequence>
<dbReference type="GO" id="GO:0005524">
    <property type="term" value="F:ATP binding"/>
    <property type="evidence" value="ECO:0007669"/>
    <property type="project" value="UniProtKB-KW"/>
</dbReference>
<dbReference type="EMBL" id="FQXS01000003">
    <property type="protein sequence ID" value="SHH51670.1"/>
    <property type="molecule type" value="Genomic_DNA"/>
</dbReference>
<evidence type="ECO:0000256" key="4">
    <source>
        <dbReference type="PIRSR" id="PIRSR006806-1"/>
    </source>
</evidence>
<dbReference type="GO" id="GO:0046872">
    <property type="term" value="F:metal ion binding"/>
    <property type="evidence" value="ECO:0007669"/>
    <property type="project" value="UniProtKB-KW"/>
</dbReference>
<dbReference type="SUPFAM" id="SSF100950">
    <property type="entry name" value="NagB/RpiA/CoA transferase-like"/>
    <property type="match status" value="1"/>
</dbReference>
<evidence type="ECO:0000256" key="1">
    <source>
        <dbReference type="ARBA" id="ARBA00010638"/>
    </source>
</evidence>
<feature type="binding site" evidence="4">
    <location>
        <position position="55"/>
    </location>
    <ligand>
        <name>substrate</name>
    </ligand>
</feature>
<dbReference type="RefSeq" id="WP_073373527.1">
    <property type="nucleotide sequence ID" value="NZ_FQXS01000003.1"/>
</dbReference>
<feature type="binding site" evidence="4">
    <location>
        <begin position="137"/>
        <end position="145"/>
    </location>
    <ligand>
        <name>ATP</name>
        <dbReference type="ChEBI" id="CHEBI:30616"/>
    </ligand>
</feature>
<dbReference type="AlphaFoldDB" id="A0A1M5TM00"/>
<keyword evidence="3 4" id="KW-0067">ATP-binding</keyword>
<keyword evidence="2 4" id="KW-0547">Nucleotide-binding</keyword>
<feature type="binding site" evidence="4">
    <location>
        <position position="50"/>
    </location>
    <ligand>
        <name>substrate</name>
    </ligand>
</feature>
<organism evidence="6 7">
    <name type="scientific">Desulfofustis glycolicus DSM 9705</name>
    <dbReference type="NCBI Taxonomy" id="1121409"/>
    <lineage>
        <taxon>Bacteria</taxon>
        <taxon>Pseudomonadati</taxon>
        <taxon>Thermodesulfobacteriota</taxon>
        <taxon>Desulfobulbia</taxon>
        <taxon>Desulfobulbales</taxon>
        <taxon>Desulfocapsaceae</taxon>
        <taxon>Desulfofustis</taxon>
    </lineage>
</organism>
<keyword evidence="6" id="KW-0436">Ligase</keyword>
<keyword evidence="5" id="KW-0460">Magnesium</keyword>
<dbReference type="Pfam" id="PF01812">
    <property type="entry name" value="5-FTHF_cyc-lig"/>
    <property type="match status" value="1"/>
</dbReference>
<evidence type="ECO:0000256" key="2">
    <source>
        <dbReference type="ARBA" id="ARBA00022741"/>
    </source>
</evidence>